<evidence type="ECO:0000256" key="6">
    <source>
        <dbReference type="SAM" id="Phobius"/>
    </source>
</evidence>
<reference evidence="10" key="1">
    <citation type="submission" date="2016-04" db="EMBL/GenBank/DDBJ databases">
        <authorList>
            <person name="Chen L."/>
            <person name="Zhuang W."/>
            <person name="Wang G."/>
        </authorList>
    </citation>
    <scope>NUCLEOTIDE SEQUENCE [LARGE SCALE GENOMIC DNA]</scope>
    <source>
        <strain evidence="10">17621</strain>
    </source>
</reference>
<evidence type="ECO:0000313" key="9">
    <source>
        <dbReference type="EMBL" id="OQP42968.1"/>
    </source>
</evidence>
<comment type="caution">
    <text evidence="9">The sequence shown here is derived from an EMBL/GenBank/DDBJ whole genome shotgun (WGS) entry which is preliminary data.</text>
</comment>
<dbReference type="Gene3D" id="1.10.287.470">
    <property type="entry name" value="Helix hairpin bin"/>
    <property type="match status" value="2"/>
</dbReference>
<evidence type="ECO:0000259" key="8">
    <source>
        <dbReference type="Pfam" id="PF25954"/>
    </source>
</evidence>
<dbReference type="Gene3D" id="2.40.30.170">
    <property type="match status" value="1"/>
</dbReference>
<keyword evidence="10" id="KW-1185">Reference proteome</keyword>
<keyword evidence="4 6" id="KW-0472">Membrane</keyword>
<dbReference type="Pfam" id="PF25917">
    <property type="entry name" value="BSH_RND"/>
    <property type="match status" value="1"/>
</dbReference>
<dbReference type="Gene3D" id="2.40.50.100">
    <property type="match status" value="1"/>
</dbReference>
<protein>
    <submittedName>
        <fullName evidence="9">Secretion protein HlyD</fullName>
    </submittedName>
</protein>
<dbReference type="InterPro" id="IPR050739">
    <property type="entry name" value="MFP"/>
</dbReference>
<evidence type="ECO:0000256" key="2">
    <source>
        <dbReference type="ARBA" id="ARBA00022692"/>
    </source>
</evidence>
<evidence type="ECO:0000259" key="7">
    <source>
        <dbReference type="Pfam" id="PF25917"/>
    </source>
</evidence>
<keyword evidence="5" id="KW-0175">Coiled coil</keyword>
<dbReference type="GO" id="GO:0016020">
    <property type="term" value="C:membrane"/>
    <property type="evidence" value="ECO:0007669"/>
    <property type="project" value="UniProtKB-SubCell"/>
</dbReference>
<feature type="coiled-coil region" evidence="5">
    <location>
        <begin position="85"/>
        <end position="147"/>
    </location>
</feature>
<evidence type="ECO:0000256" key="1">
    <source>
        <dbReference type="ARBA" id="ARBA00004167"/>
    </source>
</evidence>
<dbReference type="PANTHER" id="PTHR30386:SF26">
    <property type="entry name" value="TRANSPORT PROTEIN COMB"/>
    <property type="match status" value="1"/>
</dbReference>
<evidence type="ECO:0000256" key="4">
    <source>
        <dbReference type="ARBA" id="ARBA00023136"/>
    </source>
</evidence>
<dbReference type="InterPro" id="IPR058625">
    <property type="entry name" value="MdtA-like_BSH"/>
</dbReference>
<dbReference type="SUPFAM" id="SSF111369">
    <property type="entry name" value="HlyD-like secretion proteins"/>
    <property type="match status" value="2"/>
</dbReference>
<evidence type="ECO:0000313" key="10">
    <source>
        <dbReference type="Proteomes" id="UP000192610"/>
    </source>
</evidence>
<organism evidence="9 10">
    <name type="scientific">Niastella yeongjuensis</name>
    <dbReference type="NCBI Taxonomy" id="354355"/>
    <lineage>
        <taxon>Bacteria</taxon>
        <taxon>Pseudomonadati</taxon>
        <taxon>Bacteroidota</taxon>
        <taxon>Chitinophagia</taxon>
        <taxon>Chitinophagales</taxon>
        <taxon>Chitinophagaceae</taxon>
        <taxon>Niastella</taxon>
    </lineage>
</organism>
<proteinExistence type="predicted"/>
<dbReference type="PANTHER" id="PTHR30386">
    <property type="entry name" value="MEMBRANE FUSION SUBUNIT OF EMRAB-TOLC MULTIDRUG EFFLUX PUMP"/>
    <property type="match status" value="1"/>
</dbReference>
<dbReference type="Pfam" id="PF25954">
    <property type="entry name" value="Beta-barrel_RND_2"/>
    <property type="match status" value="1"/>
</dbReference>
<evidence type="ECO:0000256" key="5">
    <source>
        <dbReference type="SAM" id="Coils"/>
    </source>
</evidence>
<feature type="transmembrane region" description="Helical" evidence="6">
    <location>
        <begin position="12"/>
        <end position="34"/>
    </location>
</feature>
<evidence type="ECO:0000256" key="3">
    <source>
        <dbReference type="ARBA" id="ARBA00022989"/>
    </source>
</evidence>
<dbReference type="Proteomes" id="UP000192610">
    <property type="component" value="Unassembled WGS sequence"/>
</dbReference>
<dbReference type="EMBL" id="LVXG01000056">
    <property type="protein sequence ID" value="OQP42968.1"/>
    <property type="molecule type" value="Genomic_DNA"/>
</dbReference>
<dbReference type="InterPro" id="IPR058792">
    <property type="entry name" value="Beta-barrel_RND_2"/>
</dbReference>
<dbReference type="STRING" id="354355.SAMN05660816_03171"/>
<comment type="subcellular location">
    <subcellularLocation>
        <location evidence="1">Membrane</location>
        <topology evidence="1">Single-pass membrane protein</topology>
    </subcellularLocation>
</comment>
<feature type="domain" description="Multidrug resistance protein MdtA-like barrel-sandwich hybrid" evidence="7">
    <location>
        <begin position="55"/>
        <end position="247"/>
    </location>
</feature>
<dbReference type="RefSeq" id="WP_081203379.1">
    <property type="nucleotide sequence ID" value="NZ_FOCZ01000005.1"/>
</dbReference>
<accession>A0A1V9EA04</accession>
<keyword evidence="3 6" id="KW-1133">Transmembrane helix</keyword>
<name>A0A1V9EA04_9BACT</name>
<gene>
    <name evidence="9" type="ORF">A4H97_12515</name>
</gene>
<dbReference type="AlphaFoldDB" id="A0A1V9EA04"/>
<feature type="domain" description="CusB-like beta-barrel" evidence="8">
    <location>
        <begin position="254"/>
        <end position="294"/>
    </location>
</feature>
<keyword evidence="2 6" id="KW-0812">Transmembrane</keyword>
<sequence>MEKVKHKIHPGNIVLTAIAALVIVAGAIFLIRYWRYSAHYEETNDAQVESYINPVSARAGGYIQKVCFDEHQLVKPGDTLVILDDREYRTQLKVAEAAMEDANAQLTVLAANIHSAETGTRVNEDQIKGAQARYVQQQQDIRRYTNLVNEEAATGAELEQVKARYDVAESDYSAAQNGLKTNVARIAELKTHFALLQADIKRKQAALELARLNMSYTVIRAPYAGRLGRKNILEGQQIQPGQPLVSIINEGEKWITANYKETQVEGMYVGQAVEIRIDAIAGRVFNGKITAIAGSTGARFSLLPPDNSTGNFVKIIQRVPVKIEFEGKDAESVLPGMNVIVAVKKRA</sequence>
<dbReference type="OrthoDB" id="9811754at2"/>